<dbReference type="SUPFAM" id="SSF46689">
    <property type="entry name" value="Homeodomain-like"/>
    <property type="match status" value="2"/>
</dbReference>
<dbReference type="PROSITE" id="PS01081">
    <property type="entry name" value="HTH_TETR_1"/>
    <property type="match status" value="1"/>
</dbReference>
<dbReference type="SUPFAM" id="SSF48498">
    <property type="entry name" value="Tetracyclin repressor-like, C-terminal domain"/>
    <property type="match status" value="2"/>
</dbReference>
<dbReference type="PANTHER" id="PTHR43479">
    <property type="entry name" value="ACREF/ENVCD OPERON REPRESSOR-RELATED"/>
    <property type="match status" value="1"/>
</dbReference>
<dbReference type="Gene3D" id="1.10.357.10">
    <property type="entry name" value="Tetracycline Repressor, domain 2"/>
    <property type="match status" value="2"/>
</dbReference>
<gene>
    <name evidence="4" type="ORF">HGMM_OP4C587</name>
</gene>
<evidence type="ECO:0000313" key="4">
    <source>
        <dbReference type="EMBL" id="BAL59951.1"/>
    </source>
</evidence>
<proteinExistence type="predicted"/>
<reference evidence="4" key="2">
    <citation type="journal article" date="2012" name="PLoS ONE">
        <title>A Deeply Branching Thermophilic Bacterium with an Ancient Acetyl-CoA Pathway Dominates a Subsurface Ecosystem.</title>
        <authorList>
            <person name="Takami H."/>
            <person name="Noguchi H."/>
            <person name="Takaki Y."/>
            <person name="Uchiyama I."/>
            <person name="Toyoda A."/>
            <person name="Nishi S."/>
            <person name="Chee G.-J."/>
            <person name="Arai W."/>
            <person name="Nunoura T."/>
            <person name="Itoh T."/>
            <person name="Hattori M."/>
            <person name="Takai K."/>
        </authorList>
    </citation>
    <scope>NUCLEOTIDE SEQUENCE</scope>
</reference>
<evidence type="ECO:0000259" key="3">
    <source>
        <dbReference type="PROSITE" id="PS50977"/>
    </source>
</evidence>
<organism evidence="4">
    <name type="scientific">Acetithermum autotrophicum</name>
    <dbReference type="NCBI Taxonomy" id="1446466"/>
    <lineage>
        <taxon>Bacteria</taxon>
        <taxon>Candidatus Bipolaricaulota</taxon>
        <taxon>Candidatus Acetithermum</taxon>
    </lineage>
</organism>
<dbReference type="InterPro" id="IPR050624">
    <property type="entry name" value="HTH-type_Tx_Regulator"/>
</dbReference>
<keyword evidence="1 2" id="KW-0238">DNA-binding</keyword>
<feature type="DNA-binding region" description="H-T-H motif" evidence="2">
    <location>
        <begin position="42"/>
        <end position="61"/>
    </location>
</feature>
<dbReference type="Pfam" id="PF00440">
    <property type="entry name" value="TetR_N"/>
    <property type="match status" value="2"/>
</dbReference>
<evidence type="ECO:0000256" key="1">
    <source>
        <dbReference type="ARBA" id="ARBA00023125"/>
    </source>
</evidence>
<dbReference type="InterPro" id="IPR001647">
    <property type="entry name" value="HTH_TetR"/>
</dbReference>
<dbReference type="InterPro" id="IPR036271">
    <property type="entry name" value="Tet_transcr_reg_TetR-rel_C_sf"/>
</dbReference>
<accession>H5STV1</accession>
<feature type="DNA-binding region" description="H-T-H motif" evidence="2">
    <location>
        <begin position="244"/>
        <end position="263"/>
    </location>
</feature>
<sequence length="416" mass="47489">MQAMNTIRTRRAPATERGTATYEALLHAGAQIFGQRGFRQASVAEICRRSRVANGTFYQYFPDKEQLFLTLIERMAKQLQARLHESVAPTAPALAQLQAALKAHLEFISSQTALYRVFREAEFIHTDLPKQLYGQLARFYQEILRHLRRLDPETVAFAVIGMTEFIALRYIFWGRGLPPHALQTLDELIAHGISTEQPIAPATQIISSRPPEQPVARSQGQRTRARLLEAAEIEFGQKGFYEAQIVDITRRAGVAHGTFYTYFPSKEAIFVELVREINHQLRDHIRTTIAGLCDRRQIERAGFRAFFQFIKDHPQAYRIVREAEFIGSPKNTAGRWYYERLAQGYIPALEHAMAVGQIRTLDPETLAYALMGIGHFIGIRWALWEQQAVPDSVFESMMDFILHGLLPLDNDAQEHP</sequence>
<name>H5STV1_ACEAU</name>
<dbReference type="PANTHER" id="PTHR43479:SF11">
    <property type="entry name" value="ACREF_ENVCD OPERON REPRESSOR-RELATED"/>
    <property type="match status" value="1"/>
</dbReference>
<reference evidence="4" key="1">
    <citation type="journal article" date="2005" name="Environ. Microbiol.">
        <title>Genetic and functional properties of uncultivated thermophilic crenarchaeotes from a subsurface gold mine as revealed by analysis of genome fragments.</title>
        <authorList>
            <person name="Nunoura T."/>
            <person name="Hirayama H."/>
            <person name="Takami H."/>
            <person name="Oida H."/>
            <person name="Nishi S."/>
            <person name="Shimamura S."/>
            <person name="Suzuki Y."/>
            <person name="Inagaki F."/>
            <person name="Takai K."/>
            <person name="Nealson K.H."/>
            <person name="Horikoshi K."/>
        </authorList>
    </citation>
    <scope>NUCLEOTIDE SEQUENCE</scope>
</reference>
<dbReference type="Gene3D" id="1.10.10.60">
    <property type="entry name" value="Homeodomain-like"/>
    <property type="match status" value="2"/>
</dbReference>
<dbReference type="PROSITE" id="PS50977">
    <property type="entry name" value="HTH_TETR_2"/>
    <property type="match status" value="2"/>
</dbReference>
<feature type="domain" description="HTH tetR-type" evidence="3">
    <location>
        <begin position="19"/>
        <end position="79"/>
    </location>
</feature>
<dbReference type="GO" id="GO:0003677">
    <property type="term" value="F:DNA binding"/>
    <property type="evidence" value="ECO:0007669"/>
    <property type="project" value="UniProtKB-UniRule"/>
</dbReference>
<dbReference type="InterPro" id="IPR023772">
    <property type="entry name" value="DNA-bd_HTH_TetR-type_CS"/>
</dbReference>
<dbReference type="PRINTS" id="PR00455">
    <property type="entry name" value="HTHTETR"/>
</dbReference>
<evidence type="ECO:0000256" key="2">
    <source>
        <dbReference type="PROSITE-ProRule" id="PRU00335"/>
    </source>
</evidence>
<dbReference type="EMBL" id="AP011803">
    <property type="protein sequence ID" value="BAL59951.1"/>
    <property type="molecule type" value="Genomic_DNA"/>
</dbReference>
<dbReference type="AlphaFoldDB" id="H5STV1"/>
<feature type="domain" description="HTH tetR-type" evidence="3">
    <location>
        <begin position="221"/>
        <end position="281"/>
    </location>
</feature>
<dbReference type="InterPro" id="IPR009057">
    <property type="entry name" value="Homeodomain-like_sf"/>
</dbReference>
<protein>
    <submittedName>
        <fullName evidence="4">TetR family transcriptional regulator</fullName>
    </submittedName>
</protein>